<sequence length="492" mass="51172">MPAAETPPFSGPDLCRLTARDVVALLKSREVSTAELIDASLSRIAHTSPAINAMVTTCAERAHDAAPARDSLLAGLPVGIKDLTDVAGVRTTYGTPALADNVPKVSDPMVLRMEARGAVVIGKTNTPEMGAGANTFNAVFGATRNPWDTRMNPGGSSGGAAAGLAAGEVWLSQGSDLGGSLRTPASYCGVVGLRPSPGLVASAPGADGFNAFGVDGPMARNVADVALLLDAMTGFDPVSPLSHPPSTDSYLGACLAAPGPLRIAFSPDLGGLAPVTTDIAEILSKAVVQVQAADIAVEEHQPETRGLDHAFRTFRALGMWTSHQVTPKRISDHFKPTLAENIRTGGTLTVDDIATANVTRSRLYAQMRGLFGTFDVLACPVTGLAPLPSEVEYPKEVAGRPCRDYLDWLSFAFLATTCGLPALSLPVGFTASGLPVGLQLIGSPRGEARLLQVARRLEEALALPGTPIDPIVRHDTQARTDEPVSASLLTRP</sequence>
<gene>
    <name evidence="2" type="ORF">SSE37_21435</name>
</gene>
<dbReference type="SUPFAM" id="SSF75304">
    <property type="entry name" value="Amidase signature (AS) enzymes"/>
    <property type="match status" value="1"/>
</dbReference>
<evidence type="ECO:0000313" key="3">
    <source>
        <dbReference type="Proteomes" id="UP000005713"/>
    </source>
</evidence>
<reference evidence="2 3" key="1">
    <citation type="submission" date="2006-06" db="EMBL/GenBank/DDBJ databases">
        <authorList>
            <person name="Moran M.A."/>
            <person name="Ferriera S."/>
            <person name="Johnson J."/>
            <person name="Kravitz S."/>
            <person name="Beeson K."/>
            <person name="Sutton G."/>
            <person name="Rogers Y.-H."/>
            <person name="Friedman R."/>
            <person name="Frazier M."/>
            <person name="Venter J.C."/>
        </authorList>
    </citation>
    <scope>NUCLEOTIDE SEQUENCE [LARGE SCALE GENOMIC DNA]</scope>
    <source>
        <strain evidence="2 3">E-37</strain>
    </source>
</reference>
<dbReference type="GO" id="GO:0003824">
    <property type="term" value="F:catalytic activity"/>
    <property type="evidence" value="ECO:0007669"/>
    <property type="project" value="InterPro"/>
</dbReference>
<dbReference type="InterPro" id="IPR023631">
    <property type="entry name" value="Amidase_dom"/>
</dbReference>
<protein>
    <submittedName>
        <fullName evidence="2">Amidase</fullName>
    </submittedName>
</protein>
<organism evidence="2 3">
    <name type="scientific">Sagittula stellata (strain ATCC 700073 / DSM 11524 / E-37)</name>
    <dbReference type="NCBI Taxonomy" id="388399"/>
    <lineage>
        <taxon>Bacteria</taxon>
        <taxon>Pseudomonadati</taxon>
        <taxon>Pseudomonadota</taxon>
        <taxon>Alphaproteobacteria</taxon>
        <taxon>Rhodobacterales</taxon>
        <taxon>Roseobacteraceae</taxon>
        <taxon>Sagittula</taxon>
    </lineage>
</organism>
<dbReference type="eggNOG" id="COG0154">
    <property type="taxonomic scope" value="Bacteria"/>
</dbReference>
<proteinExistence type="predicted"/>
<dbReference type="InterPro" id="IPR000120">
    <property type="entry name" value="Amidase"/>
</dbReference>
<dbReference type="InterPro" id="IPR020556">
    <property type="entry name" value="Amidase_CS"/>
</dbReference>
<feature type="domain" description="Amidase" evidence="1">
    <location>
        <begin position="35"/>
        <end position="451"/>
    </location>
</feature>
<accession>A3K5L5</accession>
<keyword evidence="3" id="KW-1185">Reference proteome</keyword>
<dbReference type="PANTHER" id="PTHR11895">
    <property type="entry name" value="TRANSAMIDASE"/>
    <property type="match status" value="1"/>
</dbReference>
<evidence type="ECO:0000259" key="1">
    <source>
        <dbReference type="Pfam" id="PF01425"/>
    </source>
</evidence>
<dbReference type="InterPro" id="IPR036928">
    <property type="entry name" value="AS_sf"/>
</dbReference>
<dbReference type="PROSITE" id="PS00571">
    <property type="entry name" value="AMIDASES"/>
    <property type="match status" value="1"/>
</dbReference>
<name>A3K5L5_SAGS3</name>
<dbReference type="EMBL" id="AAYA01000009">
    <property type="protein sequence ID" value="EBA07404.1"/>
    <property type="molecule type" value="Genomic_DNA"/>
</dbReference>
<dbReference type="Pfam" id="PF01425">
    <property type="entry name" value="Amidase"/>
    <property type="match status" value="1"/>
</dbReference>
<dbReference type="Gene3D" id="3.90.1300.10">
    <property type="entry name" value="Amidase signature (AS) domain"/>
    <property type="match status" value="1"/>
</dbReference>
<dbReference type="AlphaFoldDB" id="A3K5L5"/>
<dbReference type="RefSeq" id="WP_005860375.1">
    <property type="nucleotide sequence ID" value="NZ_AAYA01000009.1"/>
</dbReference>
<dbReference type="PANTHER" id="PTHR11895:SF76">
    <property type="entry name" value="INDOLEACETAMIDE HYDROLASE"/>
    <property type="match status" value="1"/>
</dbReference>
<comment type="caution">
    <text evidence="2">The sequence shown here is derived from an EMBL/GenBank/DDBJ whole genome shotgun (WGS) entry which is preliminary data.</text>
</comment>
<dbReference type="OrthoDB" id="9777859at2"/>
<evidence type="ECO:0000313" key="2">
    <source>
        <dbReference type="EMBL" id="EBA07404.1"/>
    </source>
</evidence>
<dbReference type="Proteomes" id="UP000005713">
    <property type="component" value="Unassembled WGS sequence"/>
</dbReference>